<dbReference type="Proteomes" id="UP000388235">
    <property type="component" value="Chromosome"/>
</dbReference>
<dbReference type="Pfam" id="PF17876">
    <property type="entry name" value="CSD2"/>
    <property type="match status" value="1"/>
</dbReference>
<dbReference type="InterPro" id="IPR001900">
    <property type="entry name" value="RNase_II/R"/>
</dbReference>
<dbReference type="GO" id="GO:0008859">
    <property type="term" value="F:exoribonuclease II activity"/>
    <property type="evidence" value="ECO:0007669"/>
    <property type="project" value="UniProtKB-UniRule"/>
</dbReference>
<dbReference type="PROSITE" id="PS50126">
    <property type="entry name" value="S1"/>
    <property type="match status" value="1"/>
</dbReference>
<comment type="function">
    <text evidence="8">3'-5' exoribonuclease that releases 5'-nucleoside monophosphates and is involved in maturation of structured RNAs.</text>
</comment>
<dbReference type="InterPro" id="IPR003029">
    <property type="entry name" value="S1_domain"/>
</dbReference>
<dbReference type="SMART" id="SM00316">
    <property type="entry name" value="S1"/>
    <property type="match status" value="1"/>
</dbReference>
<proteinExistence type="inferred from homology"/>
<dbReference type="RefSeq" id="WP_153712924.1">
    <property type="nucleotide sequence ID" value="NZ_CP045871.1"/>
</dbReference>
<evidence type="ECO:0000256" key="4">
    <source>
        <dbReference type="ARBA" id="ARBA00022722"/>
    </source>
</evidence>
<accession>A0A5Q2QC58</accession>
<dbReference type="PANTHER" id="PTHR23355:SF9">
    <property type="entry name" value="DIS3-LIKE EXONUCLEASE 2"/>
    <property type="match status" value="1"/>
</dbReference>
<dbReference type="GO" id="GO:0005829">
    <property type="term" value="C:cytosol"/>
    <property type="evidence" value="ECO:0007669"/>
    <property type="project" value="TreeGrafter"/>
</dbReference>
<dbReference type="SMART" id="SM00955">
    <property type="entry name" value="RNB"/>
    <property type="match status" value="1"/>
</dbReference>
<dbReference type="CDD" id="cd04471">
    <property type="entry name" value="S1_RNase_R"/>
    <property type="match status" value="1"/>
</dbReference>
<reference evidence="11 12" key="1">
    <citation type="submission" date="2019-11" db="EMBL/GenBank/DDBJ databases">
        <authorList>
            <person name="Khan S.A."/>
            <person name="Jeon C.O."/>
            <person name="Chun B.H."/>
        </authorList>
    </citation>
    <scope>NUCLEOTIDE SEQUENCE [LARGE SCALE GENOMIC DNA]</scope>
    <source>
        <strain evidence="11 12">IMCC 1097</strain>
    </source>
</reference>
<dbReference type="OrthoDB" id="9764149at2"/>
<dbReference type="InterPro" id="IPR022966">
    <property type="entry name" value="RNase_II/R_CS"/>
</dbReference>
<dbReference type="Pfam" id="PF00773">
    <property type="entry name" value="RNB"/>
    <property type="match status" value="1"/>
</dbReference>
<evidence type="ECO:0000256" key="8">
    <source>
        <dbReference type="HAMAP-Rule" id="MF_01895"/>
    </source>
</evidence>
<dbReference type="AlphaFoldDB" id="A0A5Q2QC58"/>
<dbReference type="Gene3D" id="2.40.50.140">
    <property type="entry name" value="Nucleic acid-binding proteins"/>
    <property type="match status" value="2"/>
</dbReference>
<dbReference type="PROSITE" id="PS01175">
    <property type="entry name" value="RIBONUCLEASE_II"/>
    <property type="match status" value="1"/>
</dbReference>
<dbReference type="InterPro" id="IPR011805">
    <property type="entry name" value="RNase_R"/>
</dbReference>
<evidence type="ECO:0000313" key="12">
    <source>
        <dbReference type="Proteomes" id="UP000388235"/>
    </source>
</evidence>
<dbReference type="NCBIfam" id="TIGR00358">
    <property type="entry name" value="3_prime_RNase"/>
    <property type="match status" value="1"/>
</dbReference>
<dbReference type="InterPro" id="IPR011129">
    <property type="entry name" value="CSD"/>
</dbReference>
<evidence type="ECO:0000313" key="11">
    <source>
        <dbReference type="EMBL" id="QGG79420.1"/>
    </source>
</evidence>
<keyword evidence="4 8" id="KW-0540">Nuclease</keyword>
<dbReference type="Pfam" id="PF08206">
    <property type="entry name" value="OB_RNB"/>
    <property type="match status" value="1"/>
</dbReference>
<evidence type="ECO:0000259" key="10">
    <source>
        <dbReference type="PROSITE" id="PS50126"/>
    </source>
</evidence>
<dbReference type="EC" id="3.1.13.1" evidence="8"/>
<comment type="catalytic activity">
    <reaction evidence="1 8">
        <text>Exonucleolytic cleavage in the 3'- to 5'-direction to yield nucleoside 5'-phosphates.</text>
        <dbReference type="EC" id="3.1.13.1"/>
    </reaction>
</comment>
<feature type="region of interest" description="Disordered" evidence="9">
    <location>
        <begin position="715"/>
        <end position="741"/>
    </location>
</feature>
<dbReference type="InterPro" id="IPR050180">
    <property type="entry name" value="RNR_Ribonuclease"/>
</dbReference>
<feature type="domain" description="S1 motif" evidence="10">
    <location>
        <begin position="636"/>
        <end position="717"/>
    </location>
</feature>
<evidence type="ECO:0000256" key="1">
    <source>
        <dbReference type="ARBA" id="ARBA00001849"/>
    </source>
</evidence>
<dbReference type="GO" id="GO:0006402">
    <property type="term" value="P:mRNA catabolic process"/>
    <property type="evidence" value="ECO:0007669"/>
    <property type="project" value="TreeGrafter"/>
</dbReference>
<protein>
    <recommendedName>
        <fullName evidence="8">Ribonuclease R</fullName>
        <shortName evidence="8">RNase R</shortName>
        <ecNumber evidence="8">3.1.13.1</ecNumber>
    </recommendedName>
</protein>
<evidence type="ECO:0000256" key="6">
    <source>
        <dbReference type="ARBA" id="ARBA00022839"/>
    </source>
</evidence>
<keyword evidence="6 8" id="KW-0269">Exonuclease</keyword>
<dbReference type="InterPro" id="IPR040476">
    <property type="entry name" value="CSD2"/>
</dbReference>
<keyword evidence="7 8" id="KW-0694">RNA-binding</keyword>
<evidence type="ECO:0000256" key="2">
    <source>
        <dbReference type="ARBA" id="ARBA00004496"/>
    </source>
</evidence>
<dbReference type="EMBL" id="CP045871">
    <property type="protein sequence ID" value="QGG79420.1"/>
    <property type="molecule type" value="Genomic_DNA"/>
</dbReference>
<keyword evidence="12" id="KW-1185">Reference proteome</keyword>
<comment type="subcellular location">
    <subcellularLocation>
        <location evidence="2 8">Cytoplasm</location>
    </subcellularLocation>
</comment>
<feature type="compositionally biased region" description="Basic residues" evidence="9">
    <location>
        <begin position="725"/>
        <end position="735"/>
    </location>
</feature>
<comment type="similarity">
    <text evidence="8">Belongs to the RNR ribonuclease family. RNase R subfamily.</text>
</comment>
<keyword evidence="5 8" id="KW-0378">Hydrolase</keyword>
<name>A0A5Q2QC58_9GAMM</name>
<sequence length="741" mass="82934">MKDPFEDRESENYERPIASREFIIQILTDAGKPLSFDDIADDVEIQLDQEEALQRRLMAMCRDAQIASDREGRFMLVDKTDLIAGRFSAHPDGFGFVIRDDGEKDLFVHDKQAMKVYDGDRVLVRAVQFRGRNDYEAKIVEVTDRAHTALVGQLKRNSGVWMVEPRNRKLVHPVIMQPDQIGQAEEGQFVSVELTSQPSHRASPTGRIVQIIGHDDDPGIEIAVAVGTHDLPHEFSQQAIDQADAYGEFIDQGIAATRKDLRALPFCTIDGEDARDFDDAVFAQRTDGGGWKLWVAIADVAEYVKPGMQLDTEAVERATSVYFPRQVIPMLPEALSNGLCSLNPDVDRLAMVAEINVSARGAMTRVNFHEGVFRSHARLTYNQVNDALEDGAAFAAIPGGAAVQTNITDLYSLYHVLKKVRAERGAIEFEAPEPMFQMDANGHIAGITGRWRGDSHKLIEECMLLANVAAAKYLIKHEKPSLYRVHEGPSVDKLIATRAALAPMGLHLQGGDEPTPEDYQAVMEQARGRPDESLIQVLLLRSMSQARYEPDAKGGHFGLGYEAYTHFTSPIRRYPDLMVHRALKSILRKDPSVYPYDQARLETMGEHCSNCERRADDASRDVNAWLKCRFMTQHIGSEFTGVVTGVAPFGLFITLNDMFVEGMVHVTALPADYYRHDATTHSMVGEQSGQTFRLADELKVRVVRVDMDTRRIDFDIPGMQPAKDKKGKKKSRKKGDRGPRR</sequence>
<dbReference type="GO" id="GO:0003723">
    <property type="term" value="F:RNA binding"/>
    <property type="evidence" value="ECO:0007669"/>
    <property type="project" value="UniProtKB-UniRule"/>
</dbReference>
<gene>
    <name evidence="8 11" type="primary">rnr</name>
    <name evidence="11" type="ORF">GH975_02090</name>
</gene>
<dbReference type="InterPro" id="IPR013223">
    <property type="entry name" value="RNase_B_OB_dom"/>
</dbReference>
<keyword evidence="3 8" id="KW-0963">Cytoplasm</keyword>
<evidence type="ECO:0000256" key="3">
    <source>
        <dbReference type="ARBA" id="ARBA00022490"/>
    </source>
</evidence>
<dbReference type="InterPro" id="IPR012340">
    <property type="entry name" value="NA-bd_OB-fold"/>
</dbReference>
<evidence type="ECO:0000256" key="7">
    <source>
        <dbReference type="ARBA" id="ARBA00022884"/>
    </source>
</evidence>
<dbReference type="SMART" id="SM00357">
    <property type="entry name" value="CSP"/>
    <property type="match status" value="1"/>
</dbReference>
<dbReference type="NCBIfam" id="TIGR02063">
    <property type="entry name" value="RNase_R"/>
    <property type="match status" value="1"/>
</dbReference>
<dbReference type="HAMAP" id="MF_01895">
    <property type="entry name" value="RNase_R"/>
    <property type="match status" value="1"/>
</dbReference>
<organism evidence="11 12">
    <name type="scientific">Litorivicinus lipolyticus</name>
    <dbReference type="NCBI Taxonomy" id="418701"/>
    <lineage>
        <taxon>Bacteria</taxon>
        <taxon>Pseudomonadati</taxon>
        <taxon>Pseudomonadota</taxon>
        <taxon>Gammaproteobacteria</taxon>
        <taxon>Oceanospirillales</taxon>
        <taxon>Litorivicinaceae</taxon>
        <taxon>Litorivicinus</taxon>
    </lineage>
</organism>
<dbReference type="SUPFAM" id="SSF50249">
    <property type="entry name" value="Nucleic acid-binding proteins"/>
    <property type="match status" value="3"/>
</dbReference>
<evidence type="ECO:0000256" key="5">
    <source>
        <dbReference type="ARBA" id="ARBA00022801"/>
    </source>
</evidence>
<dbReference type="PANTHER" id="PTHR23355">
    <property type="entry name" value="RIBONUCLEASE"/>
    <property type="match status" value="1"/>
</dbReference>
<dbReference type="Pfam" id="PF00575">
    <property type="entry name" value="S1"/>
    <property type="match status" value="1"/>
</dbReference>
<dbReference type="KEGG" id="llp:GH975_02090"/>
<evidence type="ECO:0000256" key="9">
    <source>
        <dbReference type="SAM" id="MobiDB-lite"/>
    </source>
</evidence>
<dbReference type="InterPro" id="IPR004476">
    <property type="entry name" value="RNase_II/RNase_R"/>
</dbReference>